<evidence type="ECO:0000313" key="2">
    <source>
        <dbReference type="Proteomes" id="UP000824469"/>
    </source>
</evidence>
<dbReference type="AlphaFoldDB" id="A0AA38FAI3"/>
<reference evidence="1 2" key="1">
    <citation type="journal article" date="2021" name="Nat. Plants">
        <title>The Taxus genome provides insights into paclitaxel biosynthesis.</title>
        <authorList>
            <person name="Xiong X."/>
            <person name="Gou J."/>
            <person name="Liao Q."/>
            <person name="Li Y."/>
            <person name="Zhou Q."/>
            <person name="Bi G."/>
            <person name="Li C."/>
            <person name="Du R."/>
            <person name="Wang X."/>
            <person name="Sun T."/>
            <person name="Guo L."/>
            <person name="Liang H."/>
            <person name="Lu P."/>
            <person name="Wu Y."/>
            <person name="Zhang Z."/>
            <person name="Ro D.K."/>
            <person name="Shang Y."/>
            <person name="Huang S."/>
            <person name="Yan J."/>
        </authorList>
    </citation>
    <scope>NUCLEOTIDE SEQUENCE [LARGE SCALE GENOMIC DNA]</scope>
    <source>
        <strain evidence="1">Ta-2019</strain>
    </source>
</reference>
<evidence type="ECO:0000313" key="1">
    <source>
        <dbReference type="EMBL" id="KAH9295135.1"/>
    </source>
</evidence>
<name>A0AA38FAI3_TAXCH</name>
<dbReference type="EMBL" id="JAHRHJ020000011">
    <property type="protein sequence ID" value="KAH9295135.1"/>
    <property type="molecule type" value="Genomic_DNA"/>
</dbReference>
<dbReference type="Proteomes" id="UP000824469">
    <property type="component" value="Unassembled WGS sequence"/>
</dbReference>
<feature type="non-terminal residue" evidence="1">
    <location>
        <position position="51"/>
    </location>
</feature>
<organism evidence="1 2">
    <name type="scientific">Taxus chinensis</name>
    <name type="common">Chinese yew</name>
    <name type="synonym">Taxus wallichiana var. chinensis</name>
    <dbReference type="NCBI Taxonomy" id="29808"/>
    <lineage>
        <taxon>Eukaryota</taxon>
        <taxon>Viridiplantae</taxon>
        <taxon>Streptophyta</taxon>
        <taxon>Embryophyta</taxon>
        <taxon>Tracheophyta</taxon>
        <taxon>Spermatophyta</taxon>
        <taxon>Pinopsida</taxon>
        <taxon>Pinidae</taxon>
        <taxon>Conifers II</taxon>
        <taxon>Cupressales</taxon>
        <taxon>Taxaceae</taxon>
        <taxon>Taxus</taxon>
    </lineage>
</organism>
<gene>
    <name evidence="1" type="ORF">KI387_038723</name>
</gene>
<feature type="non-terminal residue" evidence="1">
    <location>
        <position position="1"/>
    </location>
</feature>
<comment type="caution">
    <text evidence="1">The sequence shown here is derived from an EMBL/GenBank/DDBJ whole genome shotgun (WGS) entry which is preliminary data.</text>
</comment>
<accession>A0AA38FAI3</accession>
<protein>
    <submittedName>
        <fullName evidence="1">Uncharacterized protein</fullName>
    </submittedName>
</protein>
<proteinExistence type="predicted"/>
<sequence length="51" mass="5563">GGIQQQFKAAVPVVSSLLNGLLEDEAAEDDSSYKKYFLDEGDATGVWEKDK</sequence>
<keyword evidence="2" id="KW-1185">Reference proteome</keyword>